<evidence type="ECO:0000313" key="2">
    <source>
        <dbReference type="Proteomes" id="UP000190675"/>
    </source>
</evidence>
<sequence length="247" mass="26790">MIDLVLAVLRLITSSYLVGACTGRSAGFSPQRLEMWIGQGPVPIPYQTGAVFCYLGRCIDRSCLRTTKLSMSCFHYGSLIMEIDLRFVTDVGASAIALKDRHAGTQAQGSKPLVAPNDYEGPWPFIPFPEDWYAAFAETMPTCPKWARAVEEMMSRVQLDDGARKAKAASHVGPAAEANPIRELVVERRRCDVQALSPLLALFPSAARVRSAALSPLRSICGVLQAPLLSSLRGSKPVSVATAIRAR</sequence>
<reference evidence="1 2" key="1">
    <citation type="submission" date="2016-11" db="EMBL/GenBank/DDBJ databases">
        <authorList>
            <person name="Jaros S."/>
            <person name="Januszkiewicz K."/>
            <person name="Wedrychowicz H."/>
        </authorList>
    </citation>
    <scope>NUCLEOTIDE SEQUENCE [LARGE SCALE GENOMIC DNA]</scope>
    <source>
        <strain evidence="1 2">GAS242</strain>
    </source>
</reference>
<organism evidence="1 2">
    <name type="scientific">Bradyrhizobium erythrophlei</name>
    <dbReference type="NCBI Taxonomy" id="1437360"/>
    <lineage>
        <taxon>Bacteria</taxon>
        <taxon>Pseudomonadati</taxon>
        <taxon>Pseudomonadota</taxon>
        <taxon>Alphaproteobacteria</taxon>
        <taxon>Hyphomicrobiales</taxon>
        <taxon>Nitrobacteraceae</taxon>
        <taxon>Bradyrhizobium</taxon>
    </lineage>
</organism>
<accession>A0A1M5JKL2</accession>
<dbReference type="Proteomes" id="UP000190675">
    <property type="component" value="Chromosome I"/>
</dbReference>
<proteinExistence type="predicted"/>
<dbReference type="EMBL" id="LT670818">
    <property type="protein sequence ID" value="SHG40799.1"/>
    <property type="molecule type" value="Genomic_DNA"/>
</dbReference>
<gene>
    <name evidence="1" type="ORF">SAMN05444169_2288</name>
</gene>
<name>A0A1M5JKL2_9BRAD</name>
<dbReference type="AlphaFoldDB" id="A0A1M5JKL2"/>
<protein>
    <submittedName>
        <fullName evidence="1">Uncharacterized protein</fullName>
    </submittedName>
</protein>
<evidence type="ECO:0000313" key="1">
    <source>
        <dbReference type="EMBL" id="SHG40799.1"/>
    </source>
</evidence>